<sequence>MTLDIITFVNKQQNNMLHKLKNILFNIFVKKFMYLCTNENVKMNLTEEKQKNLITFFLKKNGGQIERLELMKLIWMSDRLHLNKYGRTISKANYFALPYGPVPSRIFDLSKHSSDSFKINNFNVLALTEFNSDFFSKSDLEIMEYTWLKFNKMGSIRFSDYSHKFPEWLRFKTQLENGSYSKSYPINMQDFFEFPDLEEFIDVLTVEEIKHSQIQYNEHSSFQEFLNN</sequence>
<dbReference type="EMBL" id="FTOL01000009">
    <property type="protein sequence ID" value="SIT20931.1"/>
    <property type="molecule type" value="Genomic_DNA"/>
</dbReference>
<evidence type="ECO:0000313" key="3">
    <source>
        <dbReference type="Proteomes" id="UP000186744"/>
    </source>
</evidence>
<dbReference type="STRING" id="373668.SAMN05421786_10926"/>
<accession>A0A1N7QDH5</accession>
<dbReference type="InterPro" id="IPR025272">
    <property type="entry name" value="SocA_Panacea"/>
</dbReference>
<dbReference type="Pfam" id="PF13274">
    <property type="entry name" value="SocA_Panacea"/>
    <property type="match status" value="1"/>
</dbReference>
<feature type="domain" description="Antitoxin SocA-like Panacea" evidence="1">
    <location>
        <begin position="70"/>
        <end position="168"/>
    </location>
</feature>
<evidence type="ECO:0000313" key="2">
    <source>
        <dbReference type="EMBL" id="SIT20931.1"/>
    </source>
</evidence>
<gene>
    <name evidence="2" type="ORF">SAMN05421786_10926</name>
</gene>
<evidence type="ECO:0000259" key="1">
    <source>
        <dbReference type="Pfam" id="PF13274"/>
    </source>
</evidence>
<reference evidence="3" key="1">
    <citation type="submission" date="2017-01" db="EMBL/GenBank/DDBJ databases">
        <authorList>
            <person name="Varghese N."/>
            <person name="Submissions S."/>
        </authorList>
    </citation>
    <scope>NUCLEOTIDE SEQUENCE [LARGE SCALE GENOMIC DNA]</scope>
    <source>
        <strain evidence="3">DSM 18017</strain>
    </source>
</reference>
<dbReference type="Proteomes" id="UP000186744">
    <property type="component" value="Unassembled WGS sequence"/>
</dbReference>
<dbReference type="OrthoDB" id="9813053at2"/>
<protein>
    <submittedName>
        <fullName evidence="2">Uncharacterized phage-associated protein</fullName>
    </submittedName>
</protein>
<name>A0A1N7QDH5_9FLAO</name>
<keyword evidence="3" id="KW-1185">Reference proteome</keyword>
<organism evidence="2 3">
    <name type="scientific">Chryseobacterium ureilyticum</name>
    <dbReference type="NCBI Taxonomy" id="373668"/>
    <lineage>
        <taxon>Bacteria</taxon>
        <taxon>Pseudomonadati</taxon>
        <taxon>Bacteroidota</taxon>
        <taxon>Flavobacteriia</taxon>
        <taxon>Flavobacteriales</taxon>
        <taxon>Weeksellaceae</taxon>
        <taxon>Chryseobacterium group</taxon>
        <taxon>Chryseobacterium</taxon>
    </lineage>
</organism>
<proteinExistence type="predicted"/>
<dbReference type="AlphaFoldDB" id="A0A1N7QDH5"/>